<dbReference type="EMBL" id="QLLL01000002">
    <property type="protein sequence ID" value="RAJ08787.1"/>
    <property type="molecule type" value="Genomic_DNA"/>
</dbReference>
<dbReference type="AlphaFoldDB" id="A0A327R4H9"/>
<dbReference type="RefSeq" id="WP_111596894.1">
    <property type="nucleotide sequence ID" value="NZ_QLLL01000002.1"/>
</dbReference>
<accession>A0A327R4H9</accession>
<organism evidence="1 2">
    <name type="scientific">Chitinophaga skermanii</name>
    <dbReference type="NCBI Taxonomy" id="331697"/>
    <lineage>
        <taxon>Bacteria</taxon>
        <taxon>Pseudomonadati</taxon>
        <taxon>Bacteroidota</taxon>
        <taxon>Chitinophagia</taxon>
        <taxon>Chitinophagales</taxon>
        <taxon>Chitinophagaceae</taxon>
        <taxon>Chitinophaga</taxon>
    </lineage>
</organism>
<gene>
    <name evidence="1" type="ORF">LX64_01441</name>
</gene>
<protein>
    <submittedName>
        <fullName evidence="1">Uncharacterized protein</fullName>
    </submittedName>
</protein>
<comment type="caution">
    <text evidence="1">The sequence shown here is derived from an EMBL/GenBank/DDBJ whole genome shotgun (WGS) entry which is preliminary data.</text>
</comment>
<evidence type="ECO:0000313" key="2">
    <source>
        <dbReference type="Proteomes" id="UP000249547"/>
    </source>
</evidence>
<reference evidence="1 2" key="1">
    <citation type="submission" date="2018-06" db="EMBL/GenBank/DDBJ databases">
        <title>Genomic Encyclopedia of Archaeal and Bacterial Type Strains, Phase II (KMG-II): from individual species to whole genera.</title>
        <authorList>
            <person name="Goeker M."/>
        </authorList>
    </citation>
    <scope>NUCLEOTIDE SEQUENCE [LARGE SCALE GENOMIC DNA]</scope>
    <source>
        <strain evidence="1 2">DSM 23857</strain>
    </source>
</reference>
<sequence length="81" mass="9377">MHNTIRDVKILEIEQYSIGLMAKVKVDDMKFITIGEILHAEGEYYKVKGIVMHMIPPHALYEGWDNGIYPCCLERLESLPK</sequence>
<dbReference type="Proteomes" id="UP000249547">
    <property type="component" value="Unassembled WGS sequence"/>
</dbReference>
<keyword evidence="2" id="KW-1185">Reference proteome</keyword>
<name>A0A327R4H9_9BACT</name>
<evidence type="ECO:0000313" key="1">
    <source>
        <dbReference type="EMBL" id="RAJ08787.1"/>
    </source>
</evidence>
<proteinExistence type="predicted"/>